<evidence type="ECO:0000256" key="6">
    <source>
        <dbReference type="PROSITE-ProRule" id="PRU01091"/>
    </source>
</evidence>
<evidence type="ECO:0000313" key="9">
    <source>
        <dbReference type="EMBL" id="MEN9060511.1"/>
    </source>
</evidence>
<dbReference type="PANTHER" id="PTHR48111:SF1">
    <property type="entry name" value="TWO-COMPONENT RESPONSE REGULATOR ORR33"/>
    <property type="match status" value="1"/>
</dbReference>
<dbReference type="Pfam" id="PF00486">
    <property type="entry name" value="Trans_reg_C"/>
    <property type="match status" value="1"/>
</dbReference>
<evidence type="ECO:0000256" key="1">
    <source>
        <dbReference type="ARBA" id="ARBA00022553"/>
    </source>
</evidence>
<protein>
    <submittedName>
        <fullName evidence="9">Winged helix-turn-helix domain-containing protein</fullName>
    </submittedName>
</protein>
<keyword evidence="4 6" id="KW-0238">DNA-binding</keyword>
<proteinExistence type="predicted"/>
<sequence length="259" mass="28555">MRYLIAETDWTLMSLAARILGTGTLLTRTDRIEDIPHFLGLGGADLLILGAGQIGPHGLSLPILRRAAAGMPIVLIARGASAAQVALWLEAGADTVIATDRPLEEAVVMLEAVARRAHGLPQPQIDYGALRLDLNRRQAYVLNCPMKLSPKLYELLEYIALRPGRLVTRAALLSHIYGLEEEPDPRVFDVYICNLRACTGRRGRLPGHRNRARRRVPPCRPPSGRRHRRLTACRRGSRAGVRRSPPPRRAPVRNCGTGC</sequence>
<dbReference type="CDD" id="cd00383">
    <property type="entry name" value="trans_reg_C"/>
    <property type="match status" value="1"/>
</dbReference>
<dbReference type="GO" id="GO:0005829">
    <property type="term" value="C:cytosol"/>
    <property type="evidence" value="ECO:0007669"/>
    <property type="project" value="TreeGrafter"/>
</dbReference>
<dbReference type="PANTHER" id="PTHR48111">
    <property type="entry name" value="REGULATOR OF RPOS"/>
    <property type="match status" value="1"/>
</dbReference>
<keyword evidence="2" id="KW-0902">Two-component regulatory system</keyword>
<feature type="region of interest" description="Disordered" evidence="7">
    <location>
        <begin position="204"/>
        <end position="259"/>
    </location>
</feature>
<keyword evidence="1" id="KW-0597">Phosphoprotein</keyword>
<evidence type="ECO:0000256" key="2">
    <source>
        <dbReference type="ARBA" id="ARBA00023012"/>
    </source>
</evidence>
<dbReference type="GO" id="GO:0000156">
    <property type="term" value="F:phosphorelay response regulator activity"/>
    <property type="evidence" value="ECO:0007669"/>
    <property type="project" value="TreeGrafter"/>
</dbReference>
<dbReference type="GO" id="GO:0006355">
    <property type="term" value="P:regulation of DNA-templated transcription"/>
    <property type="evidence" value="ECO:0007669"/>
    <property type="project" value="InterPro"/>
</dbReference>
<dbReference type="InterPro" id="IPR039420">
    <property type="entry name" value="WalR-like"/>
</dbReference>
<dbReference type="Gene3D" id="1.10.10.10">
    <property type="entry name" value="Winged helix-like DNA-binding domain superfamily/Winged helix DNA-binding domain"/>
    <property type="match status" value="1"/>
</dbReference>
<feature type="compositionally biased region" description="Basic residues" evidence="7">
    <location>
        <begin position="204"/>
        <end position="241"/>
    </location>
</feature>
<reference evidence="9 10" key="1">
    <citation type="submission" date="2024-05" db="EMBL/GenBank/DDBJ databases">
        <title>Genome sequence of Ponticoccus litoralis KCCM 90028.</title>
        <authorList>
            <person name="Kim J.M."/>
            <person name="Lee J.K."/>
            <person name="Choi B.J."/>
            <person name="Bayburt H."/>
            <person name="Baek J.H."/>
            <person name="Jeon C.O."/>
        </authorList>
    </citation>
    <scope>NUCLEOTIDE SEQUENCE [LARGE SCALE GENOMIC DNA]</scope>
    <source>
        <strain evidence="9 10">KCCM 90028</strain>
    </source>
</reference>
<gene>
    <name evidence="9" type="ORF">ABFB10_05165</name>
</gene>
<evidence type="ECO:0000256" key="5">
    <source>
        <dbReference type="ARBA" id="ARBA00023163"/>
    </source>
</evidence>
<evidence type="ECO:0000259" key="8">
    <source>
        <dbReference type="PROSITE" id="PS51755"/>
    </source>
</evidence>
<organism evidence="9 10">
    <name type="scientific">Ponticoccus litoralis</name>
    <dbReference type="NCBI Taxonomy" id="422297"/>
    <lineage>
        <taxon>Bacteria</taxon>
        <taxon>Pseudomonadati</taxon>
        <taxon>Pseudomonadota</taxon>
        <taxon>Alphaproteobacteria</taxon>
        <taxon>Rhodobacterales</taxon>
        <taxon>Roseobacteraceae</taxon>
        <taxon>Ponticoccus</taxon>
    </lineage>
</organism>
<evidence type="ECO:0000256" key="4">
    <source>
        <dbReference type="ARBA" id="ARBA00023125"/>
    </source>
</evidence>
<evidence type="ECO:0000256" key="3">
    <source>
        <dbReference type="ARBA" id="ARBA00023015"/>
    </source>
</evidence>
<accession>A0AAW9SKL0</accession>
<dbReference type="SUPFAM" id="SSF46894">
    <property type="entry name" value="C-terminal effector domain of the bipartite response regulators"/>
    <property type="match status" value="1"/>
</dbReference>
<dbReference type="InterPro" id="IPR001867">
    <property type="entry name" value="OmpR/PhoB-type_DNA-bd"/>
</dbReference>
<keyword evidence="10" id="KW-1185">Reference proteome</keyword>
<keyword evidence="5" id="KW-0804">Transcription</keyword>
<keyword evidence="3" id="KW-0805">Transcription regulation</keyword>
<dbReference type="RefSeq" id="WP_347165688.1">
    <property type="nucleotide sequence ID" value="NZ_JBDNCH010000002.1"/>
</dbReference>
<name>A0AAW9SKL0_9RHOB</name>
<feature type="DNA-binding region" description="OmpR/PhoB-type" evidence="6">
    <location>
        <begin position="122"/>
        <end position="241"/>
    </location>
</feature>
<dbReference type="Proteomes" id="UP001428774">
    <property type="component" value="Unassembled WGS sequence"/>
</dbReference>
<comment type="caution">
    <text evidence="9">The sequence shown here is derived from an EMBL/GenBank/DDBJ whole genome shotgun (WGS) entry which is preliminary data.</text>
</comment>
<dbReference type="PROSITE" id="PS51755">
    <property type="entry name" value="OMPR_PHOB"/>
    <property type="match status" value="1"/>
</dbReference>
<dbReference type="GO" id="GO:0032993">
    <property type="term" value="C:protein-DNA complex"/>
    <property type="evidence" value="ECO:0007669"/>
    <property type="project" value="TreeGrafter"/>
</dbReference>
<evidence type="ECO:0000313" key="10">
    <source>
        <dbReference type="Proteomes" id="UP001428774"/>
    </source>
</evidence>
<dbReference type="InterPro" id="IPR036388">
    <property type="entry name" value="WH-like_DNA-bd_sf"/>
</dbReference>
<dbReference type="SMART" id="SM00862">
    <property type="entry name" value="Trans_reg_C"/>
    <property type="match status" value="1"/>
</dbReference>
<evidence type="ECO:0000256" key="7">
    <source>
        <dbReference type="SAM" id="MobiDB-lite"/>
    </source>
</evidence>
<dbReference type="GO" id="GO:0000976">
    <property type="term" value="F:transcription cis-regulatory region binding"/>
    <property type="evidence" value="ECO:0007669"/>
    <property type="project" value="TreeGrafter"/>
</dbReference>
<feature type="domain" description="OmpR/PhoB-type" evidence="8">
    <location>
        <begin position="122"/>
        <end position="241"/>
    </location>
</feature>
<dbReference type="InterPro" id="IPR016032">
    <property type="entry name" value="Sig_transdc_resp-reg_C-effctor"/>
</dbReference>
<dbReference type="EMBL" id="JBDNCH010000002">
    <property type="protein sequence ID" value="MEN9060511.1"/>
    <property type="molecule type" value="Genomic_DNA"/>
</dbReference>
<dbReference type="AlphaFoldDB" id="A0AAW9SKL0"/>